<proteinExistence type="predicted"/>
<dbReference type="OrthoDB" id="2306919at2759"/>
<dbReference type="Proteomes" id="UP000076761">
    <property type="component" value="Unassembled WGS sequence"/>
</dbReference>
<dbReference type="EMBL" id="KV425631">
    <property type="protein sequence ID" value="KZT19862.1"/>
    <property type="molecule type" value="Genomic_DNA"/>
</dbReference>
<accession>A0A165NMV5</accession>
<dbReference type="InParanoid" id="A0A165NMV5"/>
<evidence type="ECO:0000313" key="1">
    <source>
        <dbReference type="EMBL" id="KZT19862.1"/>
    </source>
</evidence>
<reference evidence="1 2" key="1">
    <citation type="journal article" date="2016" name="Mol. Biol. Evol.">
        <title>Comparative Genomics of Early-Diverging Mushroom-Forming Fungi Provides Insights into the Origins of Lignocellulose Decay Capabilities.</title>
        <authorList>
            <person name="Nagy L.G."/>
            <person name="Riley R."/>
            <person name="Tritt A."/>
            <person name="Adam C."/>
            <person name="Daum C."/>
            <person name="Floudas D."/>
            <person name="Sun H."/>
            <person name="Yadav J.S."/>
            <person name="Pangilinan J."/>
            <person name="Larsson K.H."/>
            <person name="Matsuura K."/>
            <person name="Barry K."/>
            <person name="Labutti K."/>
            <person name="Kuo R."/>
            <person name="Ohm R.A."/>
            <person name="Bhattacharya S.S."/>
            <person name="Shirouzu T."/>
            <person name="Yoshinaga Y."/>
            <person name="Martin F.M."/>
            <person name="Grigoriev I.V."/>
            <person name="Hibbett D.S."/>
        </authorList>
    </citation>
    <scope>NUCLEOTIDE SEQUENCE [LARGE SCALE GENOMIC DNA]</scope>
    <source>
        <strain evidence="1 2">HHB14362 ss-1</strain>
    </source>
</reference>
<name>A0A165NMV5_9AGAM</name>
<protein>
    <submittedName>
        <fullName evidence="1">Uncharacterized protein</fullName>
    </submittedName>
</protein>
<organism evidence="1 2">
    <name type="scientific">Neolentinus lepideus HHB14362 ss-1</name>
    <dbReference type="NCBI Taxonomy" id="1314782"/>
    <lineage>
        <taxon>Eukaryota</taxon>
        <taxon>Fungi</taxon>
        <taxon>Dikarya</taxon>
        <taxon>Basidiomycota</taxon>
        <taxon>Agaricomycotina</taxon>
        <taxon>Agaricomycetes</taxon>
        <taxon>Gloeophyllales</taxon>
        <taxon>Gloeophyllaceae</taxon>
        <taxon>Neolentinus</taxon>
    </lineage>
</organism>
<dbReference type="STRING" id="1314782.A0A165NMV5"/>
<dbReference type="AlphaFoldDB" id="A0A165NMV5"/>
<evidence type="ECO:0000313" key="2">
    <source>
        <dbReference type="Proteomes" id="UP000076761"/>
    </source>
</evidence>
<sequence length="185" mass="20921">MNYSLYAPHFILRKMQNSRGGQHLHGILHRVEGDYENARIWYREASGTETPPTEVTNREGEDVFVEFWARQTQLLKDTDAEKIEDKAQRARAAAIAFVDRVEKMKEQSKGQVFEAGLGTAERKELEDISKAELNAIAEWAGKKFGWESWGEGVGGAKDASSAYTGNTQEQKEVFMKQMGEGIRSF</sequence>
<keyword evidence="2" id="KW-1185">Reference proteome</keyword>
<gene>
    <name evidence="1" type="ORF">NEOLEDRAFT_1141489</name>
</gene>